<dbReference type="EMBL" id="JBHFNT010000141">
    <property type="protein sequence ID" value="MFB2836171.1"/>
    <property type="molecule type" value="Genomic_DNA"/>
</dbReference>
<organism evidence="1 2">
    <name type="scientific">Floridaenema evergladense BLCC-F167</name>
    <dbReference type="NCBI Taxonomy" id="3153639"/>
    <lineage>
        <taxon>Bacteria</taxon>
        <taxon>Bacillati</taxon>
        <taxon>Cyanobacteriota</taxon>
        <taxon>Cyanophyceae</taxon>
        <taxon>Oscillatoriophycideae</taxon>
        <taxon>Aerosakkonematales</taxon>
        <taxon>Aerosakkonemataceae</taxon>
        <taxon>Floridanema</taxon>
        <taxon>Floridanema evergladense</taxon>
    </lineage>
</organism>
<name>A0ABV4WML4_9CYAN</name>
<evidence type="ECO:0000313" key="2">
    <source>
        <dbReference type="Proteomes" id="UP001576780"/>
    </source>
</evidence>
<dbReference type="Proteomes" id="UP001576780">
    <property type="component" value="Unassembled WGS sequence"/>
</dbReference>
<comment type="caution">
    <text evidence="1">The sequence shown here is derived from an EMBL/GenBank/DDBJ whole genome shotgun (WGS) entry which is preliminary data.</text>
</comment>
<sequence length="48" mass="5807">MEKLNYRELVKKIIQAHASEQSESGTNQGYIWQYKFCQHLSLFRLELF</sequence>
<keyword evidence="2" id="KW-1185">Reference proteome</keyword>
<evidence type="ECO:0000313" key="1">
    <source>
        <dbReference type="EMBL" id="MFB2836171.1"/>
    </source>
</evidence>
<proteinExistence type="predicted"/>
<reference evidence="1 2" key="1">
    <citation type="submission" date="2024-09" db="EMBL/GenBank/DDBJ databases">
        <title>Floridaenema gen nov. (Aerosakkonemataceae, Aerosakkonematales ord. nov., Cyanobacteria) from benthic tropical and subtropical fresh waters, with the description of four new species.</title>
        <authorList>
            <person name="Moretto J.A."/>
            <person name="Berthold D.E."/>
            <person name="Lefler F.W."/>
            <person name="Huang I.-S."/>
            <person name="Laughinghouse H. IV."/>
        </authorList>
    </citation>
    <scope>NUCLEOTIDE SEQUENCE [LARGE SCALE GENOMIC DNA]</scope>
    <source>
        <strain evidence="1 2">BLCC-F167</strain>
    </source>
</reference>
<accession>A0ABV4WML4</accession>
<gene>
    <name evidence="1" type="ORF">ACE1CA_16685</name>
</gene>
<protein>
    <submittedName>
        <fullName evidence="1">Uncharacterized protein</fullName>
    </submittedName>
</protein>